<feature type="compositionally biased region" description="Basic and acidic residues" evidence="1">
    <location>
        <begin position="10"/>
        <end position="26"/>
    </location>
</feature>
<dbReference type="AlphaFoldDB" id="A0A975PDL6"/>
<protein>
    <submittedName>
        <fullName evidence="2">Uncharacterized protein</fullName>
    </submittedName>
</protein>
<reference evidence="2" key="1">
    <citation type="submission" date="2021-06" db="EMBL/GenBank/DDBJ databases">
        <title>Novel species in genus Arthrobacter.</title>
        <authorList>
            <person name="Zhang G."/>
        </authorList>
    </citation>
    <scope>NUCLEOTIDE SEQUENCE</scope>
    <source>
        <strain evidence="2">Zg-ZUI122</strain>
    </source>
</reference>
<accession>A0A975PDL6</accession>
<dbReference type="EMBL" id="CP076456">
    <property type="protein sequence ID" value="QWQ35418.1"/>
    <property type="molecule type" value="Genomic_DNA"/>
</dbReference>
<name>A0A975PDL6_9MICC</name>
<sequence length="110" mass="12054">MSNRNATKTATKDAKSLPVRHPESGRRYSLEELEALAAEGDPWALGKMDDWDLSFSNEYKGSLTDRCPDPECDQYGEPVTLCYGEDGELLDVDHGGWGHPPAAEVQAKAS</sequence>
<dbReference type="Proteomes" id="UP000680588">
    <property type="component" value="Chromosome"/>
</dbReference>
<proteinExistence type="predicted"/>
<dbReference type="RefSeq" id="WP_207348003.1">
    <property type="nucleotide sequence ID" value="NZ_CP076456.1"/>
</dbReference>
<dbReference type="KEGG" id="asun:KG104_13155"/>
<evidence type="ECO:0000313" key="2">
    <source>
        <dbReference type="EMBL" id="QWQ35418.1"/>
    </source>
</evidence>
<organism evidence="2 3">
    <name type="scientific">Arthrobacter sunyaminii</name>
    <dbReference type="NCBI Taxonomy" id="2816859"/>
    <lineage>
        <taxon>Bacteria</taxon>
        <taxon>Bacillati</taxon>
        <taxon>Actinomycetota</taxon>
        <taxon>Actinomycetes</taxon>
        <taxon>Micrococcales</taxon>
        <taxon>Micrococcaceae</taxon>
        <taxon>Arthrobacter</taxon>
    </lineage>
</organism>
<feature type="region of interest" description="Disordered" evidence="1">
    <location>
        <begin position="1"/>
        <end position="26"/>
    </location>
</feature>
<evidence type="ECO:0000313" key="3">
    <source>
        <dbReference type="Proteomes" id="UP000680588"/>
    </source>
</evidence>
<keyword evidence="3" id="KW-1185">Reference proteome</keyword>
<evidence type="ECO:0000256" key="1">
    <source>
        <dbReference type="SAM" id="MobiDB-lite"/>
    </source>
</evidence>
<gene>
    <name evidence="2" type="ORF">KG104_13155</name>
</gene>